<evidence type="ECO:0000256" key="1">
    <source>
        <dbReference type="SAM" id="MobiDB-lite"/>
    </source>
</evidence>
<accession>A0A1G7K0G3</accession>
<proteinExistence type="predicted"/>
<keyword evidence="3" id="KW-1185">Reference proteome</keyword>
<organism evidence="2 3">
    <name type="scientific">Halorientalis regularis</name>
    <dbReference type="NCBI Taxonomy" id="660518"/>
    <lineage>
        <taxon>Archaea</taxon>
        <taxon>Methanobacteriati</taxon>
        <taxon>Methanobacteriota</taxon>
        <taxon>Stenosarchaea group</taxon>
        <taxon>Halobacteria</taxon>
        <taxon>Halobacteriales</taxon>
        <taxon>Haloarculaceae</taxon>
        <taxon>Halorientalis</taxon>
    </lineage>
</organism>
<feature type="region of interest" description="Disordered" evidence="1">
    <location>
        <begin position="81"/>
        <end position="108"/>
    </location>
</feature>
<evidence type="ECO:0000313" key="2">
    <source>
        <dbReference type="EMBL" id="SDF30637.1"/>
    </source>
</evidence>
<sequence length="108" mass="11378">MAFDDVTLFELHFDGATIGIPAPGEDVDDVVVTDPERMIKGEDVAMAEGEMEHSSPSRGRRVIGVVAVVAAAVAARAMYRRRGGRDEGAAVAVESVDPDDPGAEPVEQ</sequence>
<dbReference type="AlphaFoldDB" id="A0A1G7K0G3"/>
<name>A0A1G7K0G3_9EURY</name>
<evidence type="ECO:0000313" key="3">
    <source>
        <dbReference type="Proteomes" id="UP000199076"/>
    </source>
</evidence>
<gene>
    <name evidence="2" type="ORF">SAMN05216218_105124</name>
</gene>
<feature type="compositionally biased region" description="Acidic residues" evidence="1">
    <location>
        <begin position="96"/>
        <end position="108"/>
    </location>
</feature>
<dbReference type="RefSeq" id="WP_092690378.1">
    <property type="nucleotide sequence ID" value="NZ_FNBK01000005.1"/>
</dbReference>
<dbReference type="EMBL" id="FNBK01000005">
    <property type="protein sequence ID" value="SDF30637.1"/>
    <property type="molecule type" value="Genomic_DNA"/>
</dbReference>
<dbReference type="Proteomes" id="UP000199076">
    <property type="component" value="Unassembled WGS sequence"/>
</dbReference>
<reference evidence="3" key="1">
    <citation type="submission" date="2016-10" db="EMBL/GenBank/DDBJ databases">
        <authorList>
            <person name="Varghese N."/>
            <person name="Submissions S."/>
        </authorList>
    </citation>
    <scope>NUCLEOTIDE SEQUENCE [LARGE SCALE GENOMIC DNA]</scope>
    <source>
        <strain evidence="3">IBRC-M 10760</strain>
    </source>
</reference>
<dbReference type="STRING" id="660518.SAMN05216218_105124"/>
<protein>
    <submittedName>
        <fullName evidence="2">Uncharacterized protein</fullName>
    </submittedName>
</protein>